<evidence type="ECO:0000256" key="1">
    <source>
        <dbReference type="SAM" id="Phobius"/>
    </source>
</evidence>
<protein>
    <recommendedName>
        <fullName evidence="2">CAAX prenyl protease 2/Lysostaphin resistance protein A-like domain-containing protein</fullName>
    </recommendedName>
</protein>
<name>A0A2Z5G010_9BACT</name>
<feature type="transmembrane region" description="Helical" evidence="1">
    <location>
        <begin position="118"/>
        <end position="135"/>
    </location>
</feature>
<feature type="transmembrane region" description="Helical" evidence="1">
    <location>
        <begin position="34"/>
        <end position="53"/>
    </location>
</feature>
<reference evidence="3 4" key="1">
    <citation type="journal article" date="2018" name="Front. Microbiol.">
        <title>Hydrolytic Capabilities as a Key to Environmental Success: Chitinolytic and Cellulolytic Acidobacteria From Acidic Sub-arctic Soils and Boreal Peatlands.</title>
        <authorList>
            <person name="Belova S.E."/>
            <person name="Ravin N.V."/>
            <person name="Pankratov T.A."/>
            <person name="Rakitin A.L."/>
            <person name="Ivanova A.A."/>
            <person name="Beletsky A.V."/>
            <person name="Mardanov A.V."/>
            <person name="Sinninghe Damste J.S."/>
            <person name="Dedysh S.N."/>
        </authorList>
    </citation>
    <scope>NUCLEOTIDE SEQUENCE [LARGE SCALE GENOMIC DNA]</scope>
    <source>
        <strain evidence="3 4">SBC82</strain>
    </source>
</reference>
<feature type="domain" description="CAAX prenyl protease 2/Lysostaphin resistance protein A-like" evidence="2">
    <location>
        <begin position="122"/>
        <end position="208"/>
    </location>
</feature>
<keyword evidence="1" id="KW-1133">Transmembrane helix</keyword>
<keyword evidence="1" id="KW-0472">Membrane</keyword>
<evidence type="ECO:0000313" key="4">
    <source>
        <dbReference type="Proteomes" id="UP000253606"/>
    </source>
</evidence>
<dbReference type="EMBL" id="CP030840">
    <property type="protein sequence ID" value="AXC12330.1"/>
    <property type="molecule type" value="Genomic_DNA"/>
</dbReference>
<organism evidence="3 4">
    <name type="scientific">Acidisarcina polymorpha</name>
    <dbReference type="NCBI Taxonomy" id="2211140"/>
    <lineage>
        <taxon>Bacteria</taxon>
        <taxon>Pseudomonadati</taxon>
        <taxon>Acidobacteriota</taxon>
        <taxon>Terriglobia</taxon>
        <taxon>Terriglobales</taxon>
        <taxon>Acidobacteriaceae</taxon>
        <taxon>Acidisarcina</taxon>
    </lineage>
</organism>
<gene>
    <name evidence="3" type="ORF">ACPOL_3028</name>
</gene>
<feature type="transmembrane region" description="Helical" evidence="1">
    <location>
        <begin position="156"/>
        <end position="179"/>
    </location>
</feature>
<accession>A0A2Z5G010</accession>
<dbReference type="AlphaFoldDB" id="A0A2Z5G010"/>
<keyword evidence="1" id="KW-0812">Transmembrane</keyword>
<dbReference type="GO" id="GO:0080120">
    <property type="term" value="P:CAAX-box protein maturation"/>
    <property type="evidence" value="ECO:0007669"/>
    <property type="project" value="UniProtKB-ARBA"/>
</dbReference>
<dbReference type="GO" id="GO:0004175">
    <property type="term" value="F:endopeptidase activity"/>
    <property type="evidence" value="ECO:0007669"/>
    <property type="project" value="UniProtKB-ARBA"/>
</dbReference>
<evidence type="ECO:0000313" key="3">
    <source>
        <dbReference type="EMBL" id="AXC12330.1"/>
    </source>
</evidence>
<feature type="transmembrane region" description="Helical" evidence="1">
    <location>
        <begin position="65"/>
        <end position="86"/>
    </location>
</feature>
<keyword evidence="4" id="KW-1185">Reference proteome</keyword>
<dbReference type="Proteomes" id="UP000253606">
    <property type="component" value="Chromosome"/>
</dbReference>
<dbReference type="InterPro" id="IPR003675">
    <property type="entry name" value="Rce1/LyrA-like_dom"/>
</dbReference>
<evidence type="ECO:0000259" key="2">
    <source>
        <dbReference type="Pfam" id="PF02517"/>
    </source>
</evidence>
<dbReference type="PANTHER" id="PTHR36435">
    <property type="entry name" value="SLR1288 PROTEIN"/>
    <property type="match status" value="1"/>
</dbReference>
<dbReference type="InterPro" id="IPR052710">
    <property type="entry name" value="CAAX_protease"/>
</dbReference>
<proteinExistence type="predicted"/>
<feature type="transmembrane region" description="Helical" evidence="1">
    <location>
        <begin position="199"/>
        <end position="217"/>
    </location>
</feature>
<dbReference type="Pfam" id="PF02517">
    <property type="entry name" value="Rce1-like"/>
    <property type="match status" value="1"/>
</dbReference>
<sequence length="220" mass="23899">MAALGTAVGASAVTGALSYVLFRFLDSSSRSQAIVFIVYTTLVVTLCAFFRPVAKAPIGLRFTSLKHLLASVGLLIATLAVTALFYRLMSPVFGDFFGLVRQIAAFATDAKRLQGQPVMAWIIATPRGVLLVPLFEEVLFRGLLLAWLRKHLRENLAVISMAALFALEHGSFAVAPYAFLLGITMGYVKLRTGSILNTFAMHFLNNVFLLAIGLKLFGHS</sequence>
<dbReference type="PANTHER" id="PTHR36435:SF1">
    <property type="entry name" value="CAAX AMINO TERMINAL PROTEASE FAMILY PROTEIN"/>
    <property type="match status" value="1"/>
</dbReference>
<dbReference type="KEGG" id="abas:ACPOL_3028"/>